<dbReference type="Pfam" id="PF00486">
    <property type="entry name" value="Trans_reg_C"/>
    <property type="match status" value="1"/>
</dbReference>
<dbReference type="OrthoDB" id="6311790at2"/>
<dbReference type="Gene3D" id="1.10.10.10">
    <property type="entry name" value="Winged helix-like DNA-binding domain superfamily/Winged helix DNA-binding domain"/>
    <property type="match status" value="1"/>
</dbReference>
<evidence type="ECO:0000256" key="1">
    <source>
        <dbReference type="ARBA" id="ARBA00023125"/>
    </source>
</evidence>
<sequence>MNGLCFQISNWILIVEENKLYRQGREVTVEPRLVNLLSFLALSPSEVFGREELIEHIWDGAIVSDQVVTQSIFELRKILKDGRVDCERFIATVPKRGYRLVADTIKLTSDDARILISEGKNTGVIIDDEKNIDIDADLDCEQVITVFPAGPLTRAVTHISKHAAAEDAKSDSKLTFLQRYKLQLFDSFLLSVLICVIVLCTYVQTKPEITRALDTQVIEFSYFASQKSDTISESFADGISQKLMNDVLTLSDYRVQLKKTDFTTGILPGKLVTVRIDKQQGQSYLDINYRNNASNRIIFSKQYLISGDDMYESLHKASSDLMAALRINPTPKQLDYVMQDLPKDQYLLTKLIIANHYTNQVDPKLFMQGIDLFEDILAVDPSNGLVLAERYIAYNVLSSLLLSDEFADEIQRSSADLLEHNRYEGNKVLAARVYEALALQALLQGHELKANNLITLAGKSRRSSIYYIIVGKLAELSGNLDSAGDAYTQAFYIDTSIETYQLSSNLAFHSNLETIAVFMHKAMNLNSIKLI</sequence>
<gene>
    <name evidence="4" type="ORF">NVI5450_2757</name>
</gene>
<evidence type="ECO:0000259" key="3">
    <source>
        <dbReference type="PROSITE" id="PS51755"/>
    </source>
</evidence>
<dbReference type="NCBIfam" id="NF007540">
    <property type="entry name" value="PRK10153.1"/>
    <property type="match status" value="1"/>
</dbReference>
<feature type="domain" description="OmpR/PhoB-type" evidence="3">
    <location>
        <begin position="3"/>
        <end position="102"/>
    </location>
</feature>
<dbReference type="GO" id="GO:0000160">
    <property type="term" value="P:phosphorelay signal transduction system"/>
    <property type="evidence" value="ECO:0007669"/>
    <property type="project" value="InterPro"/>
</dbReference>
<dbReference type="InterPro" id="IPR001867">
    <property type="entry name" value="OmpR/PhoB-type_DNA-bd"/>
</dbReference>
<dbReference type="PROSITE" id="PS51755">
    <property type="entry name" value="OMPR_PHOB"/>
    <property type="match status" value="1"/>
</dbReference>
<dbReference type="EMBL" id="FPLD01000069">
    <property type="protein sequence ID" value="SGZ04221.1"/>
    <property type="molecule type" value="Genomic_DNA"/>
</dbReference>
<accession>A0A1K9ZQ17</accession>
<evidence type="ECO:0000313" key="4">
    <source>
        <dbReference type="EMBL" id="SGZ04221.1"/>
    </source>
</evidence>
<dbReference type="CDD" id="cd00383">
    <property type="entry name" value="trans_reg_C"/>
    <property type="match status" value="1"/>
</dbReference>
<dbReference type="Gene3D" id="1.25.40.10">
    <property type="entry name" value="Tetratricopeptide repeat domain"/>
    <property type="match status" value="1"/>
</dbReference>
<evidence type="ECO:0000256" key="2">
    <source>
        <dbReference type="PROSITE-ProRule" id="PRU01091"/>
    </source>
</evidence>
<dbReference type="InterPro" id="IPR036388">
    <property type="entry name" value="WH-like_DNA-bd_sf"/>
</dbReference>
<dbReference type="InterPro" id="IPR011990">
    <property type="entry name" value="TPR-like_helical_dom_sf"/>
</dbReference>
<organism evidence="4 5">
    <name type="scientific">Moritella viscosa</name>
    <dbReference type="NCBI Taxonomy" id="80854"/>
    <lineage>
        <taxon>Bacteria</taxon>
        <taxon>Pseudomonadati</taxon>
        <taxon>Pseudomonadota</taxon>
        <taxon>Gammaproteobacteria</taxon>
        <taxon>Alteromonadales</taxon>
        <taxon>Moritellaceae</taxon>
        <taxon>Moritella</taxon>
    </lineage>
</organism>
<dbReference type="Proteomes" id="UP000183794">
    <property type="component" value="Unassembled WGS sequence"/>
</dbReference>
<keyword evidence="1 2" id="KW-0238">DNA-binding</keyword>
<proteinExistence type="predicted"/>
<dbReference type="InterPro" id="IPR016032">
    <property type="entry name" value="Sig_transdc_resp-reg_C-effctor"/>
</dbReference>
<protein>
    <submittedName>
        <fullName evidence="4">Putative transcriptional regulator</fullName>
    </submittedName>
</protein>
<dbReference type="SMART" id="SM00862">
    <property type="entry name" value="Trans_reg_C"/>
    <property type="match status" value="1"/>
</dbReference>
<feature type="DNA-binding region" description="OmpR/PhoB-type" evidence="2">
    <location>
        <begin position="3"/>
        <end position="102"/>
    </location>
</feature>
<dbReference type="GO" id="GO:0006355">
    <property type="term" value="P:regulation of DNA-templated transcription"/>
    <property type="evidence" value="ECO:0007669"/>
    <property type="project" value="InterPro"/>
</dbReference>
<name>A0A1K9ZQ17_9GAMM</name>
<evidence type="ECO:0000313" key="5">
    <source>
        <dbReference type="Proteomes" id="UP000183794"/>
    </source>
</evidence>
<reference evidence="4 5" key="1">
    <citation type="submission" date="2016-11" db="EMBL/GenBank/DDBJ databases">
        <authorList>
            <person name="Jaros S."/>
            <person name="Januszkiewicz K."/>
            <person name="Wedrychowicz H."/>
        </authorList>
    </citation>
    <scope>NUCLEOTIDE SEQUENCE [LARGE SCALE GENOMIC DNA]</scope>
    <source>
        <strain evidence="4">NVI 5450</strain>
    </source>
</reference>
<dbReference type="GO" id="GO:0003677">
    <property type="term" value="F:DNA binding"/>
    <property type="evidence" value="ECO:0007669"/>
    <property type="project" value="UniProtKB-UniRule"/>
</dbReference>
<dbReference type="RefSeq" id="WP_075477619.1">
    <property type="nucleotide sequence ID" value="NZ_CAWRBC010000156.1"/>
</dbReference>
<dbReference type="AlphaFoldDB" id="A0A1K9ZQ17"/>
<dbReference type="SUPFAM" id="SSF46894">
    <property type="entry name" value="C-terminal effector domain of the bipartite response regulators"/>
    <property type="match status" value="1"/>
</dbReference>